<dbReference type="OrthoDB" id="3690476at2"/>
<feature type="transmembrane region" description="Helical" evidence="1">
    <location>
        <begin position="153"/>
        <end position="176"/>
    </location>
</feature>
<dbReference type="AlphaFoldDB" id="A0A558C1V2"/>
<sequence length="184" mass="19747">METSPLRTAAANWWVYLLAGIGLFGLGIWVFNSPGAAFLGLTIYFAALILFNGVANTIFSLSNRTRLRGWGWLLALGLAEILFGFYLLSQPVVAAGTLAFVIGFWLLLRSGSTVANAFALRRLGYRNWGWTLALGLLGVMLAFLVLGNPAIGVLGATTWLAIALLVLGVAAFVLGLRLRQAAHH</sequence>
<keyword evidence="3" id="KW-1185">Reference proteome</keyword>
<evidence type="ECO:0008006" key="4">
    <source>
        <dbReference type="Google" id="ProtNLM"/>
    </source>
</evidence>
<dbReference type="Proteomes" id="UP000317624">
    <property type="component" value="Unassembled WGS sequence"/>
</dbReference>
<evidence type="ECO:0000256" key="1">
    <source>
        <dbReference type="SAM" id="Phobius"/>
    </source>
</evidence>
<proteinExistence type="predicted"/>
<gene>
    <name evidence="2" type="ORF">FNT36_00960</name>
</gene>
<dbReference type="EMBL" id="VMRJ01000001">
    <property type="protein sequence ID" value="TVT42694.1"/>
    <property type="molecule type" value="Genomic_DNA"/>
</dbReference>
<dbReference type="RefSeq" id="WP_144843073.1">
    <property type="nucleotide sequence ID" value="NZ_VMRJ01000001.1"/>
</dbReference>
<keyword evidence="1" id="KW-0472">Membrane</keyword>
<dbReference type="InterPro" id="IPR005325">
    <property type="entry name" value="DUF308_memb"/>
</dbReference>
<name>A0A558C1V2_9BACT</name>
<evidence type="ECO:0000313" key="3">
    <source>
        <dbReference type="Proteomes" id="UP000317624"/>
    </source>
</evidence>
<accession>A0A558C1V2</accession>
<feature type="transmembrane region" description="Helical" evidence="1">
    <location>
        <begin position="12"/>
        <end position="31"/>
    </location>
</feature>
<dbReference type="Pfam" id="PF03729">
    <property type="entry name" value="DUF308"/>
    <property type="match status" value="2"/>
</dbReference>
<keyword evidence="1" id="KW-0812">Transmembrane</keyword>
<feature type="transmembrane region" description="Helical" evidence="1">
    <location>
        <begin position="37"/>
        <end position="55"/>
    </location>
</feature>
<organism evidence="2 3">
    <name type="scientific">Hymenobacter setariae</name>
    <dbReference type="NCBI Taxonomy" id="2594794"/>
    <lineage>
        <taxon>Bacteria</taxon>
        <taxon>Pseudomonadati</taxon>
        <taxon>Bacteroidota</taxon>
        <taxon>Cytophagia</taxon>
        <taxon>Cytophagales</taxon>
        <taxon>Hymenobacteraceae</taxon>
        <taxon>Hymenobacter</taxon>
    </lineage>
</organism>
<feature type="transmembrane region" description="Helical" evidence="1">
    <location>
        <begin position="67"/>
        <end position="86"/>
    </location>
</feature>
<evidence type="ECO:0000313" key="2">
    <source>
        <dbReference type="EMBL" id="TVT42694.1"/>
    </source>
</evidence>
<protein>
    <recommendedName>
        <fullName evidence="4">HdeD family acid-resistance protein</fullName>
    </recommendedName>
</protein>
<feature type="transmembrane region" description="Helical" evidence="1">
    <location>
        <begin position="128"/>
        <end position="147"/>
    </location>
</feature>
<dbReference type="PANTHER" id="PTHR34989:SF1">
    <property type="entry name" value="PROTEIN HDED"/>
    <property type="match status" value="1"/>
</dbReference>
<comment type="caution">
    <text evidence="2">The sequence shown here is derived from an EMBL/GenBank/DDBJ whole genome shotgun (WGS) entry which is preliminary data.</text>
</comment>
<dbReference type="GO" id="GO:0005886">
    <property type="term" value="C:plasma membrane"/>
    <property type="evidence" value="ECO:0007669"/>
    <property type="project" value="TreeGrafter"/>
</dbReference>
<dbReference type="PANTHER" id="PTHR34989">
    <property type="entry name" value="PROTEIN HDED"/>
    <property type="match status" value="1"/>
</dbReference>
<reference evidence="2 3" key="1">
    <citation type="submission" date="2019-07" db="EMBL/GenBank/DDBJ databases">
        <title>Hymenobacter sp. straun FUR1 Genome sequencing and assembly.</title>
        <authorList>
            <person name="Chhetri G."/>
        </authorList>
    </citation>
    <scope>NUCLEOTIDE SEQUENCE [LARGE SCALE GENOMIC DNA]</scope>
    <source>
        <strain evidence="2 3">Fur1</strain>
    </source>
</reference>
<keyword evidence="1" id="KW-1133">Transmembrane helix</keyword>
<dbReference type="InterPro" id="IPR052712">
    <property type="entry name" value="Acid_resist_chaperone_HdeD"/>
</dbReference>